<dbReference type="PANTHER" id="PTHR22420">
    <property type="entry name" value="PROTEIN FAM81A"/>
    <property type="match status" value="1"/>
</dbReference>
<sequence>AEKQPVEPDGTLPGSDNNQEKKVRLSPAKMSTKNYTDLVEYVDKSHPFLPIIPNTQGGQLEDRLNNQERTIAFLLEQAFRIKEDISACLQGTHGFRKEESLARKLLESHIQTITSIVKKLSQNIEM</sequence>
<comment type="similarity">
    <text evidence="2">Belongs to the FAM81 family.</text>
</comment>
<reference evidence="4" key="1">
    <citation type="submission" date="2017-12" db="EMBL/GenBank/DDBJ databases">
        <title>High-resolution comparative analysis of great ape genomes.</title>
        <authorList>
            <person name="Pollen A."/>
            <person name="Hastie A."/>
            <person name="Hormozdiari F."/>
            <person name="Dougherty M."/>
            <person name="Liu R."/>
            <person name="Chaisson M."/>
            <person name="Hoppe E."/>
            <person name="Hill C."/>
            <person name="Pang A."/>
            <person name="Hillier L."/>
            <person name="Baker C."/>
            <person name="Armstrong J."/>
            <person name="Shendure J."/>
            <person name="Paten B."/>
            <person name="Wilson R."/>
            <person name="Chao H."/>
            <person name="Schneider V."/>
            <person name="Ventura M."/>
            <person name="Kronenberg Z."/>
            <person name="Murali S."/>
            <person name="Gordon D."/>
            <person name="Cantsilieris S."/>
            <person name="Munson K."/>
            <person name="Nelson B."/>
            <person name="Raja A."/>
            <person name="Underwood J."/>
            <person name="Diekhans M."/>
            <person name="Fiddes I."/>
            <person name="Haussler D."/>
            <person name="Eichler E."/>
        </authorList>
    </citation>
    <scope>NUCLEOTIDE SEQUENCE [LARGE SCALE GENOMIC DNA]</scope>
    <source>
        <strain evidence="4">Susie</strain>
    </source>
</reference>
<feature type="region of interest" description="Disordered" evidence="3">
    <location>
        <begin position="1"/>
        <end position="29"/>
    </location>
</feature>
<accession>A0A2J8TD63</accession>
<evidence type="ECO:0000256" key="3">
    <source>
        <dbReference type="SAM" id="MobiDB-lite"/>
    </source>
</evidence>
<evidence type="ECO:0000313" key="4">
    <source>
        <dbReference type="EMBL" id="PNJ30975.1"/>
    </source>
</evidence>
<dbReference type="AlphaFoldDB" id="A0A2J8TD63"/>
<name>A0A2J8TD63_PONAB</name>
<gene>
    <name evidence="4" type="ORF">CR201_G0035919</name>
</gene>
<dbReference type="InterPro" id="IPR029619">
    <property type="entry name" value="FAM81"/>
</dbReference>
<organism evidence="4">
    <name type="scientific">Pongo abelii</name>
    <name type="common">Sumatran orangutan</name>
    <name type="synonym">Pongo pygmaeus abelii</name>
    <dbReference type="NCBI Taxonomy" id="9601"/>
    <lineage>
        <taxon>Eukaryota</taxon>
        <taxon>Metazoa</taxon>
        <taxon>Chordata</taxon>
        <taxon>Craniata</taxon>
        <taxon>Vertebrata</taxon>
        <taxon>Euteleostomi</taxon>
        <taxon>Mammalia</taxon>
        <taxon>Eutheria</taxon>
        <taxon>Euarchontoglires</taxon>
        <taxon>Primates</taxon>
        <taxon>Haplorrhini</taxon>
        <taxon>Catarrhini</taxon>
        <taxon>Hominidae</taxon>
        <taxon>Pongo</taxon>
    </lineage>
</organism>
<comment type="caution">
    <text evidence="4">The sequence shown here is derived from an EMBL/GenBank/DDBJ whole genome shotgun (WGS) entry which is preliminary data.</text>
</comment>
<protein>
    <submittedName>
        <fullName evidence="4">FAM81B isoform 5</fullName>
    </submittedName>
</protein>
<evidence type="ECO:0000256" key="1">
    <source>
        <dbReference type="ARBA" id="ARBA00023054"/>
    </source>
</evidence>
<feature type="non-terminal residue" evidence="4">
    <location>
        <position position="1"/>
    </location>
</feature>
<proteinExistence type="inferred from homology"/>
<evidence type="ECO:0000256" key="2">
    <source>
        <dbReference type="ARBA" id="ARBA00046344"/>
    </source>
</evidence>
<keyword evidence="1" id="KW-0175">Coiled coil</keyword>
<dbReference type="EMBL" id="NDHI03003507">
    <property type="protein sequence ID" value="PNJ30975.1"/>
    <property type="molecule type" value="Genomic_DNA"/>
</dbReference>
<dbReference type="PANTHER" id="PTHR22420:SF5">
    <property type="entry name" value="PROTEIN FAM81B"/>
    <property type="match status" value="1"/>
</dbReference>